<protein>
    <submittedName>
        <fullName evidence="1">Uncharacterized protein</fullName>
    </submittedName>
</protein>
<name>A0ACB9UWD9_9CETA</name>
<keyword evidence="2" id="KW-1185">Reference proteome</keyword>
<sequence length="70" mass="7501">MGLSSKSASSSAAEWNSWKWQCSSRGSSFCAYSCRSPSDTVWKSSGSFLRRASLLTQLNMLLDTGLTAAG</sequence>
<organism evidence="1 2">
    <name type="scientific">Ovis ammon polii x Ovis aries</name>
    <dbReference type="NCBI Taxonomy" id="2918886"/>
    <lineage>
        <taxon>Eukaryota</taxon>
        <taxon>Metazoa</taxon>
        <taxon>Chordata</taxon>
        <taxon>Craniata</taxon>
        <taxon>Vertebrata</taxon>
        <taxon>Euteleostomi</taxon>
        <taxon>Mammalia</taxon>
        <taxon>Eutheria</taxon>
        <taxon>Laurasiatheria</taxon>
        <taxon>Artiodactyla</taxon>
        <taxon>Ruminantia</taxon>
        <taxon>Pecora</taxon>
        <taxon>Bovidae</taxon>
        <taxon>Caprinae</taxon>
        <taxon>Ovis</taxon>
    </lineage>
</organism>
<proteinExistence type="predicted"/>
<evidence type="ECO:0000313" key="1">
    <source>
        <dbReference type="EMBL" id="KAI4581818.1"/>
    </source>
</evidence>
<evidence type="ECO:0000313" key="2">
    <source>
        <dbReference type="Proteomes" id="UP001057279"/>
    </source>
</evidence>
<gene>
    <name evidence="1" type="ORF">MJG53_009343</name>
</gene>
<dbReference type="EMBL" id="CM043034">
    <property type="protein sequence ID" value="KAI4581818.1"/>
    <property type="molecule type" value="Genomic_DNA"/>
</dbReference>
<comment type="caution">
    <text evidence="1">The sequence shown here is derived from an EMBL/GenBank/DDBJ whole genome shotgun (WGS) entry which is preliminary data.</text>
</comment>
<accession>A0ACB9UWD9</accession>
<dbReference type="Proteomes" id="UP001057279">
    <property type="component" value="Linkage Group LG09"/>
</dbReference>
<reference evidence="1" key="1">
    <citation type="submission" date="2022-03" db="EMBL/GenBank/DDBJ databases">
        <title>Genomic analyses of argali, domestic sheep and their hybrids provide insights into chromosomal evolution, heterosis and genetic basis of agronomic traits.</title>
        <authorList>
            <person name="Li M."/>
        </authorList>
    </citation>
    <scope>NUCLEOTIDE SEQUENCE</scope>
    <source>
        <strain evidence="1">F1 hybrid</strain>
    </source>
</reference>